<accession>A0A1F5VGA0</accession>
<protein>
    <submittedName>
        <fullName evidence="3">Acetyltransferase</fullName>
    </submittedName>
</protein>
<name>A0A1F5VGA0_9BACT</name>
<dbReference type="PANTHER" id="PTHR23416">
    <property type="entry name" value="SIALIC ACID SYNTHASE-RELATED"/>
    <property type="match status" value="1"/>
</dbReference>
<reference evidence="3 4" key="1">
    <citation type="journal article" date="2016" name="Nat. Commun.">
        <title>Thousands of microbial genomes shed light on interconnected biogeochemical processes in an aquifer system.</title>
        <authorList>
            <person name="Anantharaman K."/>
            <person name="Brown C.T."/>
            <person name="Hug L.A."/>
            <person name="Sharon I."/>
            <person name="Castelle C.J."/>
            <person name="Probst A.J."/>
            <person name="Thomas B.C."/>
            <person name="Singh A."/>
            <person name="Wilkins M.J."/>
            <person name="Karaoz U."/>
            <person name="Brodie E.L."/>
            <person name="Williams K.H."/>
            <person name="Hubbard S.S."/>
            <person name="Banfield J.F."/>
        </authorList>
    </citation>
    <scope>NUCLEOTIDE SEQUENCE [LARGE SCALE GENOMIC DNA]</scope>
</reference>
<keyword evidence="2" id="KW-0677">Repeat</keyword>
<dbReference type="InterPro" id="IPR011004">
    <property type="entry name" value="Trimer_LpxA-like_sf"/>
</dbReference>
<dbReference type="InterPro" id="IPR051159">
    <property type="entry name" value="Hexapeptide_acetyltransf"/>
</dbReference>
<dbReference type="EMBL" id="MFHD01000017">
    <property type="protein sequence ID" value="OGF62493.1"/>
    <property type="molecule type" value="Genomic_DNA"/>
</dbReference>
<evidence type="ECO:0000313" key="4">
    <source>
        <dbReference type="Proteomes" id="UP000179251"/>
    </source>
</evidence>
<dbReference type="CDD" id="cd04647">
    <property type="entry name" value="LbH_MAT_like"/>
    <property type="match status" value="1"/>
</dbReference>
<evidence type="ECO:0000256" key="2">
    <source>
        <dbReference type="ARBA" id="ARBA00022737"/>
    </source>
</evidence>
<proteinExistence type="predicted"/>
<dbReference type="PROSITE" id="PS00101">
    <property type="entry name" value="HEXAPEP_TRANSFERASES"/>
    <property type="match status" value="1"/>
</dbReference>
<dbReference type="Pfam" id="PF00132">
    <property type="entry name" value="Hexapep"/>
    <property type="match status" value="1"/>
</dbReference>
<gene>
    <name evidence="3" type="ORF">A2834_03440</name>
</gene>
<dbReference type="Proteomes" id="UP000179251">
    <property type="component" value="Unassembled WGS sequence"/>
</dbReference>
<evidence type="ECO:0000256" key="1">
    <source>
        <dbReference type="ARBA" id="ARBA00022679"/>
    </source>
</evidence>
<keyword evidence="1 3" id="KW-0808">Transferase</keyword>
<dbReference type="Gene3D" id="2.160.10.10">
    <property type="entry name" value="Hexapeptide repeat proteins"/>
    <property type="match status" value="1"/>
</dbReference>
<dbReference type="InterPro" id="IPR001451">
    <property type="entry name" value="Hexapep"/>
</dbReference>
<comment type="caution">
    <text evidence="3">The sequence shown here is derived from an EMBL/GenBank/DDBJ whole genome shotgun (WGS) entry which is preliminary data.</text>
</comment>
<sequence>MSKAKTRFKNWKAPEIRHGKPTKYNWLVLRPEGLKLGKNTDIGAYTLIAAHYGVEIEDEVQIGSHCSLYSYSTIDDKKGRVLLKKNCRIGTHSSVMPGVTVGENTVVGAHSFVNRSLPPNVIAAGAPVRILRKLPRKPQA</sequence>
<organism evidence="3 4">
    <name type="scientific">Candidatus Giovannonibacteria bacterium RIFCSPHIGHO2_01_FULL_45_23</name>
    <dbReference type="NCBI Taxonomy" id="1798325"/>
    <lineage>
        <taxon>Bacteria</taxon>
        <taxon>Candidatus Giovannoniibacteriota</taxon>
    </lineage>
</organism>
<dbReference type="InterPro" id="IPR018357">
    <property type="entry name" value="Hexapep_transf_CS"/>
</dbReference>
<dbReference type="STRING" id="1798325.A2834_03440"/>
<evidence type="ECO:0000313" key="3">
    <source>
        <dbReference type="EMBL" id="OGF62493.1"/>
    </source>
</evidence>
<dbReference type="AlphaFoldDB" id="A0A1F5VGA0"/>
<dbReference type="SUPFAM" id="SSF51161">
    <property type="entry name" value="Trimeric LpxA-like enzymes"/>
    <property type="match status" value="1"/>
</dbReference>
<dbReference type="GO" id="GO:0016740">
    <property type="term" value="F:transferase activity"/>
    <property type="evidence" value="ECO:0007669"/>
    <property type="project" value="UniProtKB-KW"/>
</dbReference>